<protein>
    <recommendedName>
        <fullName evidence="4">Coiled-coil domain-containing protein 137</fullName>
    </recommendedName>
</protein>
<sequence length="302" mass="34660">MGRKIPGRKHRGVKDPEKQQLVRLQSVKGKINAPPTDPDSQEIPKSLSRIAQLKETLKNKRKVKYEETTDSNKYQKGKHKKTKQFEQFRGESDKHFLFRVQQACDAVIREKAFENKYGVEVKRNPNTGEVEKLVKRPKDELDQLMKNARKKGKNKKQKKAVNSEVPVLTKSQKRQKKLNEKKQQKMLNQLDSEFQEDNVRFGEVVHAPPNLTVSQKIAKAGVPRPGQRDLLLKSVIKDGNTSEGNNSKKSDEQGLKKTANKVIDKSGKRKNLPVALRRRLEKQQAEVIDAYRALKKQNQTSI</sequence>
<keyword evidence="3" id="KW-1185">Reference proteome</keyword>
<proteinExistence type="predicted"/>
<dbReference type="InterPro" id="IPR026680">
    <property type="entry name" value="CCDC137"/>
</dbReference>
<evidence type="ECO:0000256" key="1">
    <source>
        <dbReference type="SAM" id="MobiDB-lite"/>
    </source>
</evidence>
<dbReference type="Proteomes" id="UP000801492">
    <property type="component" value="Unassembled WGS sequence"/>
</dbReference>
<dbReference type="EMBL" id="VTPC01003975">
    <property type="protein sequence ID" value="KAF2897691.1"/>
    <property type="molecule type" value="Genomic_DNA"/>
</dbReference>
<dbReference type="GO" id="GO:0005634">
    <property type="term" value="C:nucleus"/>
    <property type="evidence" value="ECO:0007669"/>
    <property type="project" value="TreeGrafter"/>
</dbReference>
<feature type="compositionally biased region" description="Basic and acidic residues" evidence="1">
    <location>
        <begin position="246"/>
        <end position="255"/>
    </location>
</feature>
<evidence type="ECO:0000313" key="3">
    <source>
        <dbReference type="Proteomes" id="UP000801492"/>
    </source>
</evidence>
<dbReference type="PANTHER" id="PTHR21838:SF2">
    <property type="entry name" value="COILED-COIL DOMAIN-CONTAINING PROTEIN 137"/>
    <property type="match status" value="1"/>
</dbReference>
<dbReference type="OrthoDB" id="5876637at2759"/>
<dbReference type="PANTHER" id="PTHR21838">
    <property type="entry name" value="COILED-COIL DOMAIN-CONTAINING PROTEIN 137"/>
    <property type="match status" value="1"/>
</dbReference>
<evidence type="ECO:0000313" key="2">
    <source>
        <dbReference type="EMBL" id="KAF2897691.1"/>
    </source>
</evidence>
<organism evidence="2 3">
    <name type="scientific">Ignelater luminosus</name>
    <name type="common">Cucubano</name>
    <name type="synonym">Pyrophorus luminosus</name>
    <dbReference type="NCBI Taxonomy" id="2038154"/>
    <lineage>
        <taxon>Eukaryota</taxon>
        <taxon>Metazoa</taxon>
        <taxon>Ecdysozoa</taxon>
        <taxon>Arthropoda</taxon>
        <taxon>Hexapoda</taxon>
        <taxon>Insecta</taxon>
        <taxon>Pterygota</taxon>
        <taxon>Neoptera</taxon>
        <taxon>Endopterygota</taxon>
        <taxon>Coleoptera</taxon>
        <taxon>Polyphaga</taxon>
        <taxon>Elateriformia</taxon>
        <taxon>Elateroidea</taxon>
        <taxon>Elateridae</taxon>
        <taxon>Agrypninae</taxon>
        <taxon>Pyrophorini</taxon>
        <taxon>Ignelater</taxon>
    </lineage>
</organism>
<feature type="region of interest" description="Disordered" evidence="1">
    <location>
        <begin position="27"/>
        <end position="46"/>
    </location>
</feature>
<dbReference type="AlphaFoldDB" id="A0A8K0GFW8"/>
<comment type="caution">
    <text evidence="2">The sequence shown here is derived from an EMBL/GenBank/DDBJ whole genome shotgun (WGS) entry which is preliminary data.</text>
</comment>
<name>A0A8K0GFW8_IGNLU</name>
<accession>A0A8K0GFW8</accession>
<gene>
    <name evidence="2" type="ORF">ILUMI_08485</name>
</gene>
<reference evidence="2" key="1">
    <citation type="submission" date="2019-08" db="EMBL/GenBank/DDBJ databases">
        <title>The genome of the North American firefly Photinus pyralis.</title>
        <authorList>
            <consortium name="Photinus pyralis genome working group"/>
            <person name="Fallon T.R."/>
            <person name="Sander Lower S.E."/>
            <person name="Weng J.-K."/>
        </authorList>
    </citation>
    <scope>NUCLEOTIDE SEQUENCE</scope>
    <source>
        <strain evidence="2">TRF0915ILg1</strain>
        <tissue evidence="2">Whole body</tissue>
    </source>
</reference>
<feature type="region of interest" description="Disordered" evidence="1">
    <location>
        <begin position="146"/>
        <end position="191"/>
    </location>
</feature>
<feature type="region of interest" description="Disordered" evidence="1">
    <location>
        <begin position="236"/>
        <end position="270"/>
    </location>
</feature>
<evidence type="ECO:0008006" key="4">
    <source>
        <dbReference type="Google" id="ProtNLM"/>
    </source>
</evidence>
<feature type="region of interest" description="Disordered" evidence="1">
    <location>
        <begin position="61"/>
        <end position="83"/>
    </location>
</feature>
<feature type="compositionally biased region" description="Basic residues" evidence="1">
    <location>
        <begin position="147"/>
        <end position="159"/>
    </location>
</feature>